<gene>
    <name evidence="2" type="ORF">HNR65_003520</name>
</gene>
<evidence type="ECO:0000313" key="3">
    <source>
        <dbReference type="Proteomes" id="UP000525298"/>
    </source>
</evidence>
<sequence>MNLIPFEYRSKQIRVVQDDGGDPWWIAKDVCEVLDIYDTPQAVARLDYDEKLIRTLHVSGQNRELWTISEAGLYSLILRSNKPEAKNFKRWITHEVLPTIRSTGKYEIDTSSEIDLIIRSAQALKNIETKQIEHDQRLSLLEAKSHENSGYTGYWTITAWCKLNNYKIGIEEATRKGRKATRLSSEWSVDICRVPDERFGVVNSYREDVLEEIFDTFSVNA</sequence>
<protein>
    <submittedName>
        <fullName evidence="2">Prophage antirepressor-like protein</fullName>
    </submittedName>
</protein>
<accession>A0A7W0HM90</accession>
<dbReference type="PANTHER" id="PTHR36180:SF2">
    <property type="entry name" value="BRO FAMILY PROTEIN"/>
    <property type="match status" value="1"/>
</dbReference>
<evidence type="ECO:0000313" key="2">
    <source>
        <dbReference type="EMBL" id="MBA2883159.1"/>
    </source>
</evidence>
<organism evidence="2 3">
    <name type="scientific">Desulfosalsimonas propionicica</name>
    <dbReference type="NCBI Taxonomy" id="332175"/>
    <lineage>
        <taxon>Bacteria</taxon>
        <taxon>Pseudomonadati</taxon>
        <taxon>Thermodesulfobacteriota</taxon>
        <taxon>Desulfobacteria</taxon>
        <taxon>Desulfobacterales</taxon>
        <taxon>Desulfosalsimonadaceae</taxon>
        <taxon>Desulfosalsimonas</taxon>
    </lineage>
</organism>
<proteinExistence type="predicted"/>
<feature type="domain" description="Bro-N" evidence="1">
    <location>
        <begin position="1"/>
        <end position="104"/>
    </location>
</feature>
<dbReference type="InterPro" id="IPR003497">
    <property type="entry name" value="BRO_N_domain"/>
</dbReference>
<dbReference type="Proteomes" id="UP000525298">
    <property type="component" value="Unassembled WGS sequence"/>
</dbReference>
<dbReference type="PROSITE" id="PS51750">
    <property type="entry name" value="BRO_N"/>
    <property type="match status" value="1"/>
</dbReference>
<dbReference type="PANTHER" id="PTHR36180">
    <property type="entry name" value="DNA-BINDING PROTEIN-RELATED-RELATED"/>
    <property type="match status" value="1"/>
</dbReference>
<dbReference type="Pfam" id="PF02498">
    <property type="entry name" value="Bro-N"/>
    <property type="match status" value="1"/>
</dbReference>
<dbReference type="EMBL" id="JACDUS010000018">
    <property type="protein sequence ID" value="MBA2883159.1"/>
    <property type="molecule type" value="Genomic_DNA"/>
</dbReference>
<keyword evidence="3" id="KW-1185">Reference proteome</keyword>
<reference evidence="2 3" key="1">
    <citation type="submission" date="2020-07" db="EMBL/GenBank/DDBJ databases">
        <title>Genomic Encyclopedia of Type Strains, Phase IV (KMG-IV): sequencing the most valuable type-strain genomes for metagenomic binning, comparative biology and taxonomic classification.</title>
        <authorList>
            <person name="Goeker M."/>
        </authorList>
    </citation>
    <scope>NUCLEOTIDE SEQUENCE [LARGE SCALE GENOMIC DNA]</scope>
    <source>
        <strain evidence="2 3">DSM 17721</strain>
    </source>
</reference>
<dbReference type="RefSeq" id="WP_181552773.1">
    <property type="nucleotide sequence ID" value="NZ_JACDUS010000018.1"/>
</dbReference>
<dbReference type="AlphaFoldDB" id="A0A7W0HM90"/>
<dbReference type="SMART" id="SM01040">
    <property type="entry name" value="Bro-N"/>
    <property type="match status" value="1"/>
</dbReference>
<comment type="caution">
    <text evidence="2">The sequence shown here is derived from an EMBL/GenBank/DDBJ whole genome shotgun (WGS) entry which is preliminary data.</text>
</comment>
<name>A0A7W0HM90_9BACT</name>
<evidence type="ECO:0000259" key="1">
    <source>
        <dbReference type="PROSITE" id="PS51750"/>
    </source>
</evidence>